<evidence type="ECO:0000256" key="2">
    <source>
        <dbReference type="ARBA" id="ARBA00023287"/>
    </source>
</evidence>
<keyword evidence="3" id="KW-0812">Transmembrane</keyword>
<feature type="transmembrane region" description="Helical" evidence="3">
    <location>
        <begin position="12"/>
        <end position="36"/>
    </location>
</feature>
<evidence type="ECO:0000313" key="5">
    <source>
        <dbReference type="Proteomes" id="UP001501459"/>
    </source>
</evidence>
<evidence type="ECO:0008006" key="6">
    <source>
        <dbReference type="Google" id="ProtNLM"/>
    </source>
</evidence>
<keyword evidence="5" id="KW-1185">Reference proteome</keyword>
<dbReference type="NCBIfam" id="TIGR02532">
    <property type="entry name" value="IV_pilin_GFxxxE"/>
    <property type="match status" value="1"/>
</dbReference>
<comment type="subcellular location">
    <subcellularLocation>
        <location evidence="1">Cell surface</location>
    </subcellularLocation>
</comment>
<keyword evidence="2" id="KW-0178">Competence</keyword>
<proteinExistence type="predicted"/>
<protein>
    <recommendedName>
        <fullName evidence="6">Prepilin-type N-terminal cleavage/methylation domain-containing protein</fullName>
    </recommendedName>
</protein>
<gene>
    <name evidence="4" type="ORF">GCM10008983_27190</name>
</gene>
<evidence type="ECO:0000256" key="1">
    <source>
        <dbReference type="ARBA" id="ARBA00004241"/>
    </source>
</evidence>
<keyword evidence="3" id="KW-0472">Membrane</keyword>
<dbReference type="Pfam" id="PF07963">
    <property type="entry name" value="N_methyl"/>
    <property type="match status" value="1"/>
</dbReference>
<accession>A0ABN0ZH89</accession>
<sequence>MPEQMSSNEKNGFTLIEIITSIALLTMIIAVMLPIFPQILNWSSQSEENLTASNLLGRVASDAQENAGRLPLDDVPVCSDGKKILPAKNLNALPSYTYSVKLNVCKEETVDLYRTNIQILSDNDQLAESYTYIEAGGSG</sequence>
<evidence type="ECO:0000256" key="3">
    <source>
        <dbReference type="SAM" id="Phobius"/>
    </source>
</evidence>
<keyword evidence="3" id="KW-1133">Transmembrane helix</keyword>
<dbReference type="Proteomes" id="UP001501459">
    <property type="component" value="Unassembled WGS sequence"/>
</dbReference>
<dbReference type="EMBL" id="BAAADM010000055">
    <property type="protein sequence ID" value="GAA0447692.1"/>
    <property type="molecule type" value="Genomic_DNA"/>
</dbReference>
<evidence type="ECO:0000313" key="4">
    <source>
        <dbReference type="EMBL" id="GAA0447692.1"/>
    </source>
</evidence>
<dbReference type="RefSeq" id="WP_343754148.1">
    <property type="nucleotide sequence ID" value="NZ_BAAADM010000055.1"/>
</dbReference>
<name>A0ABN0ZH89_9BACI</name>
<comment type="caution">
    <text evidence="4">The sequence shown here is derived from an EMBL/GenBank/DDBJ whole genome shotgun (WGS) entry which is preliminary data.</text>
</comment>
<dbReference type="InterPro" id="IPR012902">
    <property type="entry name" value="N_methyl_site"/>
</dbReference>
<reference evidence="4 5" key="1">
    <citation type="journal article" date="2019" name="Int. J. Syst. Evol. Microbiol.">
        <title>The Global Catalogue of Microorganisms (GCM) 10K type strain sequencing project: providing services to taxonomists for standard genome sequencing and annotation.</title>
        <authorList>
            <consortium name="The Broad Institute Genomics Platform"/>
            <consortium name="The Broad Institute Genome Sequencing Center for Infectious Disease"/>
            <person name="Wu L."/>
            <person name="Ma J."/>
        </authorList>
    </citation>
    <scope>NUCLEOTIDE SEQUENCE [LARGE SCALE GENOMIC DNA]</scope>
    <source>
        <strain evidence="4 5">JCM 12149</strain>
    </source>
</reference>
<organism evidence="4 5">
    <name type="scientific">Lentibacillus halophilus</name>
    <dbReference type="NCBI Taxonomy" id="295065"/>
    <lineage>
        <taxon>Bacteria</taxon>
        <taxon>Bacillati</taxon>
        <taxon>Bacillota</taxon>
        <taxon>Bacilli</taxon>
        <taxon>Bacillales</taxon>
        <taxon>Bacillaceae</taxon>
        <taxon>Lentibacillus</taxon>
    </lineage>
</organism>